<dbReference type="InterPro" id="IPR002100">
    <property type="entry name" value="TF_MADSbox"/>
</dbReference>
<feature type="domain" description="MADS-box" evidence="6">
    <location>
        <begin position="1"/>
        <end position="61"/>
    </location>
</feature>
<comment type="caution">
    <text evidence="7">The sequence shown here is derived from an EMBL/GenBank/DDBJ whole genome shotgun (WGS) entry which is preliminary data.</text>
</comment>
<dbReference type="SUPFAM" id="SSF55455">
    <property type="entry name" value="SRF-like"/>
    <property type="match status" value="1"/>
</dbReference>
<evidence type="ECO:0000256" key="5">
    <source>
        <dbReference type="ARBA" id="ARBA00023242"/>
    </source>
</evidence>
<evidence type="ECO:0000256" key="3">
    <source>
        <dbReference type="ARBA" id="ARBA00023125"/>
    </source>
</evidence>
<keyword evidence="5" id="KW-0539">Nucleus</keyword>
<keyword evidence="8" id="KW-1185">Reference proteome</keyword>
<accession>A0AAV3R9V5</accession>
<dbReference type="GO" id="GO:0000978">
    <property type="term" value="F:RNA polymerase II cis-regulatory region sequence-specific DNA binding"/>
    <property type="evidence" value="ECO:0007669"/>
    <property type="project" value="TreeGrafter"/>
</dbReference>
<dbReference type="GO" id="GO:0045944">
    <property type="term" value="P:positive regulation of transcription by RNA polymerase II"/>
    <property type="evidence" value="ECO:0007669"/>
    <property type="project" value="InterPro"/>
</dbReference>
<dbReference type="AlphaFoldDB" id="A0AAV3R9V5"/>
<name>A0AAV3R9V5_LITER</name>
<dbReference type="GO" id="GO:0000981">
    <property type="term" value="F:DNA-binding transcription factor activity, RNA polymerase II-specific"/>
    <property type="evidence" value="ECO:0007669"/>
    <property type="project" value="InterPro"/>
</dbReference>
<evidence type="ECO:0000256" key="1">
    <source>
        <dbReference type="ARBA" id="ARBA00004123"/>
    </source>
</evidence>
<evidence type="ECO:0000313" key="7">
    <source>
        <dbReference type="EMBL" id="GAA0171767.1"/>
    </source>
</evidence>
<dbReference type="CDD" id="cd00266">
    <property type="entry name" value="MADS_SRF_like"/>
    <property type="match status" value="1"/>
</dbReference>
<comment type="subcellular location">
    <subcellularLocation>
        <location evidence="1">Nucleus</location>
    </subcellularLocation>
</comment>
<gene>
    <name evidence="7" type="ORF">LIER_25727</name>
</gene>
<dbReference type="GO" id="GO:0005634">
    <property type="term" value="C:nucleus"/>
    <property type="evidence" value="ECO:0007669"/>
    <property type="project" value="UniProtKB-SubCell"/>
</dbReference>
<dbReference type="Pfam" id="PF00319">
    <property type="entry name" value="SRF-TF"/>
    <property type="match status" value="1"/>
</dbReference>
<dbReference type="Gene3D" id="3.40.1810.10">
    <property type="entry name" value="Transcription factor, MADS-box"/>
    <property type="match status" value="1"/>
</dbReference>
<evidence type="ECO:0000256" key="4">
    <source>
        <dbReference type="ARBA" id="ARBA00023163"/>
    </source>
</evidence>
<keyword evidence="4" id="KW-0804">Transcription</keyword>
<dbReference type="GO" id="GO:0046983">
    <property type="term" value="F:protein dimerization activity"/>
    <property type="evidence" value="ECO:0007669"/>
    <property type="project" value="InterPro"/>
</dbReference>
<dbReference type="SMART" id="SM00432">
    <property type="entry name" value="MADS"/>
    <property type="match status" value="1"/>
</dbReference>
<dbReference type="PANTHER" id="PTHR11945:SF534">
    <property type="entry name" value="MYOCYTE-SPECIFIC ENHANCER FACTOR 2"/>
    <property type="match status" value="1"/>
</dbReference>
<reference evidence="7 8" key="1">
    <citation type="submission" date="2024-01" db="EMBL/GenBank/DDBJ databases">
        <title>The complete chloroplast genome sequence of Lithospermum erythrorhizon: insights into the phylogenetic relationship among Boraginaceae species and the maternal lineages of purple gromwells.</title>
        <authorList>
            <person name="Okada T."/>
            <person name="Watanabe K."/>
        </authorList>
    </citation>
    <scope>NUCLEOTIDE SEQUENCE [LARGE SCALE GENOMIC DNA]</scope>
</reference>
<keyword evidence="2" id="KW-0805">Transcription regulation</keyword>
<keyword evidence="3" id="KW-0238">DNA-binding</keyword>
<sequence length="160" mass="19117">MTRGKILLQPLEDISARKVSFKKRSQGLLKKIEELSILCNVDVCAIMISPFDDDQTFWPSSHLGIQKVMERFRDLPESEQEKNMFDTIKYNREILHKLKEQCRRQELRNKEKDIYHQINKHLNEESFIEENSPDIDEIIFIAQRKLKELEMKRNSLKDVI</sequence>
<proteinExistence type="predicted"/>
<evidence type="ECO:0000313" key="8">
    <source>
        <dbReference type="Proteomes" id="UP001454036"/>
    </source>
</evidence>
<protein>
    <recommendedName>
        <fullName evidence="6">MADS-box domain-containing protein</fullName>
    </recommendedName>
</protein>
<dbReference type="PANTHER" id="PTHR11945">
    <property type="entry name" value="MADS BOX PROTEIN"/>
    <property type="match status" value="1"/>
</dbReference>
<evidence type="ECO:0000256" key="2">
    <source>
        <dbReference type="ARBA" id="ARBA00023015"/>
    </source>
</evidence>
<dbReference type="InterPro" id="IPR036879">
    <property type="entry name" value="TF_MADSbox_sf"/>
</dbReference>
<dbReference type="PRINTS" id="PR00404">
    <property type="entry name" value="MADSDOMAIN"/>
</dbReference>
<dbReference type="InterPro" id="IPR033897">
    <property type="entry name" value="SRF-like_MADS-box"/>
</dbReference>
<dbReference type="Proteomes" id="UP001454036">
    <property type="component" value="Unassembled WGS sequence"/>
</dbReference>
<evidence type="ECO:0000259" key="6">
    <source>
        <dbReference type="PROSITE" id="PS50066"/>
    </source>
</evidence>
<organism evidence="7 8">
    <name type="scientific">Lithospermum erythrorhizon</name>
    <name type="common">Purple gromwell</name>
    <name type="synonym">Lithospermum officinale var. erythrorhizon</name>
    <dbReference type="NCBI Taxonomy" id="34254"/>
    <lineage>
        <taxon>Eukaryota</taxon>
        <taxon>Viridiplantae</taxon>
        <taxon>Streptophyta</taxon>
        <taxon>Embryophyta</taxon>
        <taxon>Tracheophyta</taxon>
        <taxon>Spermatophyta</taxon>
        <taxon>Magnoliopsida</taxon>
        <taxon>eudicotyledons</taxon>
        <taxon>Gunneridae</taxon>
        <taxon>Pentapetalae</taxon>
        <taxon>asterids</taxon>
        <taxon>lamiids</taxon>
        <taxon>Boraginales</taxon>
        <taxon>Boraginaceae</taxon>
        <taxon>Boraginoideae</taxon>
        <taxon>Lithospermeae</taxon>
        <taxon>Lithospermum</taxon>
    </lineage>
</organism>
<dbReference type="EMBL" id="BAABME010007812">
    <property type="protein sequence ID" value="GAA0171767.1"/>
    <property type="molecule type" value="Genomic_DNA"/>
</dbReference>
<dbReference type="PROSITE" id="PS50066">
    <property type="entry name" value="MADS_BOX_2"/>
    <property type="match status" value="1"/>
</dbReference>